<evidence type="ECO:0000259" key="1">
    <source>
        <dbReference type="Pfam" id="PF24785"/>
    </source>
</evidence>
<keyword evidence="3" id="KW-1185">Reference proteome</keyword>
<dbReference type="HOGENOM" id="CLU_905533_0_0_5"/>
<dbReference type="Proteomes" id="UP000007058">
    <property type="component" value="Chromosome"/>
</dbReference>
<dbReference type="OrthoDB" id="4772983at2"/>
<proteinExistence type="predicted"/>
<evidence type="ECO:0000313" key="2">
    <source>
        <dbReference type="EMBL" id="BAE51047.1"/>
    </source>
</evidence>
<accession>Q2W528</accession>
<sequence length="307" mass="34283">MTRADSRVLSVLAPRQLYDFIMETGFIRDVLLARVDRPVRIVLGEQGQQLQAMDDVLIIDFENRLSPVVNSFANAPFRNVGVLHMADETLSADCSYYPRVDYVLRNYWRPDVLEIPAGSRCQGVLWVPNGYRTGVGPCPPETLLPFALRTHQMSFVGRTPPELADRHRMMEVIGAHGLPARLETSLKFGGEFSPHSYRALMENTRFALVPTGNSVETIRLYDALETGAIPVCLDAPFLHDERTAGGIPAVILKSWEELPQWWSTAEAEPGRYAALQAQVIAWWSAFKDRQADRVASLINGAFARSAA</sequence>
<protein>
    <recommendedName>
        <fullName evidence="1">RXYLT1 C-terminal domain-containing protein</fullName>
    </recommendedName>
</protein>
<dbReference type="InterPro" id="IPR057538">
    <property type="entry name" value="RXYLT1_C"/>
</dbReference>
<name>Q2W528_PARM1</name>
<dbReference type="Pfam" id="PF24785">
    <property type="entry name" value="RXYLT1_C"/>
    <property type="match status" value="1"/>
</dbReference>
<dbReference type="AlphaFoldDB" id="Q2W528"/>
<reference evidence="2 3" key="1">
    <citation type="journal article" date="2005" name="DNA Res.">
        <title>Complete genome sequence of the facultative anaerobic magnetotactic bacterium Magnetospirillum sp. strain AMB-1.</title>
        <authorList>
            <person name="Matsunaga T."/>
            <person name="Okamura Y."/>
            <person name="Fukuda Y."/>
            <person name="Wahyudi A.T."/>
            <person name="Murase Y."/>
            <person name="Takeyama H."/>
        </authorList>
    </citation>
    <scope>NUCLEOTIDE SEQUENCE [LARGE SCALE GENOMIC DNA]</scope>
    <source>
        <strain evidence="3">ATCC 700264 / AMB-1</strain>
    </source>
</reference>
<feature type="domain" description="RXYLT1 C-terminal" evidence="1">
    <location>
        <begin position="191"/>
        <end position="302"/>
    </location>
</feature>
<organism evidence="2 3">
    <name type="scientific">Paramagnetospirillum magneticum (strain ATCC 700264 / AMB-1)</name>
    <name type="common">Magnetospirillum magneticum</name>
    <dbReference type="NCBI Taxonomy" id="342108"/>
    <lineage>
        <taxon>Bacteria</taxon>
        <taxon>Pseudomonadati</taxon>
        <taxon>Pseudomonadota</taxon>
        <taxon>Alphaproteobacteria</taxon>
        <taxon>Rhodospirillales</taxon>
        <taxon>Magnetospirillaceae</taxon>
        <taxon>Paramagnetospirillum</taxon>
    </lineage>
</organism>
<dbReference type="EMBL" id="AP007255">
    <property type="protein sequence ID" value="BAE51047.1"/>
    <property type="molecule type" value="Genomic_DNA"/>
</dbReference>
<evidence type="ECO:0000313" key="3">
    <source>
        <dbReference type="Proteomes" id="UP000007058"/>
    </source>
</evidence>
<dbReference type="RefSeq" id="WP_011384641.1">
    <property type="nucleotide sequence ID" value="NC_007626.1"/>
</dbReference>
<dbReference type="KEGG" id="mag:amb2243"/>
<gene>
    <name evidence="2" type="ordered locus">amb2243</name>
</gene>